<dbReference type="Pfam" id="PF13193">
    <property type="entry name" value="AMP-binding_C"/>
    <property type="match status" value="1"/>
</dbReference>
<evidence type="ECO:0000256" key="1">
    <source>
        <dbReference type="ARBA" id="ARBA00006432"/>
    </source>
</evidence>
<comment type="similarity">
    <text evidence="1">Belongs to the ATP-dependent AMP-binding enzyme family.</text>
</comment>
<dbReference type="Gene3D" id="3.30.300.30">
    <property type="match status" value="1"/>
</dbReference>
<reference evidence="6" key="1">
    <citation type="submission" date="2019-08" db="EMBL/GenBank/DDBJ databases">
        <authorList>
            <person name="Kucharzyk K."/>
            <person name="Murdoch R.W."/>
            <person name="Higgins S."/>
            <person name="Loffler F."/>
        </authorList>
    </citation>
    <scope>NUCLEOTIDE SEQUENCE</scope>
</reference>
<accession>A0A645B1Z3</accession>
<feature type="domain" description="AMP-dependent synthetase/ligase" evidence="4">
    <location>
        <begin position="54"/>
        <end position="272"/>
    </location>
</feature>
<evidence type="ECO:0000256" key="2">
    <source>
        <dbReference type="ARBA" id="ARBA00022598"/>
    </source>
</evidence>
<dbReference type="PANTHER" id="PTHR24096:SF149">
    <property type="entry name" value="AMP-BINDING DOMAIN-CONTAINING PROTEIN-RELATED"/>
    <property type="match status" value="1"/>
</dbReference>
<name>A0A645B1Z3_9ZZZZ</name>
<feature type="transmembrane region" description="Helical" evidence="3">
    <location>
        <begin position="112"/>
        <end position="132"/>
    </location>
</feature>
<keyword evidence="2 6" id="KW-0436">Ligase</keyword>
<evidence type="ECO:0000313" key="6">
    <source>
        <dbReference type="EMBL" id="MPM59470.1"/>
    </source>
</evidence>
<dbReference type="InterPro" id="IPR000873">
    <property type="entry name" value="AMP-dep_synth/lig_dom"/>
</dbReference>
<dbReference type="PANTHER" id="PTHR24096">
    <property type="entry name" value="LONG-CHAIN-FATTY-ACID--COA LIGASE"/>
    <property type="match status" value="1"/>
</dbReference>
<dbReference type="SUPFAM" id="SSF56801">
    <property type="entry name" value="Acetyl-CoA synthetase-like"/>
    <property type="match status" value="1"/>
</dbReference>
<evidence type="ECO:0000259" key="4">
    <source>
        <dbReference type="Pfam" id="PF00501"/>
    </source>
</evidence>
<dbReference type="GO" id="GO:0004467">
    <property type="term" value="F:long-chain fatty acid-CoA ligase activity"/>
    <property type="evidence" value="ECO:0007669"/>
    <property type="project" value="UniProtKB-EC"/>
</dbReference>
<dbReference type="Gene3D" id="2.30.38.10">
    <property type="entry name" value="Luciferase, Domain 3"/>
    <property type="match status" value="1"/>
</dbReference>
<evidence type="ECO:0000256" key="3">
    <source>
        <dbReference type="SAM" id="Phobius"/>
    </source>
</evidence>
<dbReference type="InterPro" id="IPR025110">
    <property type="entry name" value="AMP-bd_C"/>
</dbReference>
<evidence type="ECO:0000259" key="5">
    <source>
        <dbReference type="Pfam" id="PF13193"/>
    </source>
</evidence>
<comment type="caution">
    <text evidence="6">The sequence shown here is derived from an EMBL/GenBank/DDBJ whole genome shotgun (WGS) entry which is preliminary data.</text>
</comment>
<dbReference type="InterPro" id="IPR045851">
    <property type="entry name" value="AMP-bd_C_sf"/>
</dbReference>
<organism evidence="6">
    <name type="scientific">bioreactor metagenome</name>
    <dbReference type="NCBI Taxonomy" id="1076179"/>
    <lineage>
        <taxon>unclassified sequences</taxon>
        <taxon>metagenomes</taxon>
        <taxon>ecological metagenomes</taxon>
    </lineage>
</organism>
<gene>
    <name evidence="6" type="primary">lcfB_33</name>
    <name evidence="6" type="ORF">SDC9_106314</name>
</gene>
<protein>
    <submittedName>
        <fullName evidence="6">Long-chain-fatty-acid--CoA ligase</fullName>
        <ecNumber evidence="6">6.2.1.3</ecNumber>
    </submittedName>
</protein>
<dbReference type="AlphaFoldDB" id="A0A645B1Z3"/>
<keyword evidence="3" id="KW-0812">Transmembrane</keyword>
<dbReference type="EMBL" id="VSSQ01017309">
    <property type="protein sequence ID" value="MPM59470.1"/>
    <property type="molecule type" value="Genomic_DNA"/>
</dbReference>
<dbReference type="Gene3D" id="3.40.50.980">
    <property type="match status" value="2"/>
</dbReference>
<keyword evidence="3" id="KW-0472">Membrane</keyword>
<sequence>MLTSVKDALSPVMKLGFALTEGRKIAKIPKDADVLYWDAFLKGAKRQDNSCFVARRGADPAVILFSGGTTGVTKGILLSNLNFNALALQTCSMGHCVVPGSRMLAAMPMFHGFGLGVCIHTMLAAGVTAILVPRVSVESYAKLLKKERPNYIAGVPTLYEGITRNPYMDGVDMSQLLGVFSGGDTLSIELKKKFDAFLAEHGAPVQVREGYGTTECVTASCLTPYDMYREGSIGLPFPDTYYKIVKPGTTEEIPYGEDGEICLCGPSVMIEYVNQPEETANVLRRHADGHVWLHTGDLGYMDADGFLFFKQRIKRLIITSGYNVYPSQVENAIDAHEKVLMSCVIGVPDSYRMQKIKAFVVLRPNVLPTPTLKEEILAHCSKLVAKYAMPYDIEFRSELPKTLVGKVAYTVLEKEELAKQAI</sequence>
<feature type="domain" description="AMP-binding enzyme C-terminal" evidence="5">
    <location>
        <begin position="328"/>
        <end position="406"/>
    </location>
</feature>
<dbReference type="Pfam" id="PF00501">
    <property type="entry name" value="AMP-binding"/>
    <property type="match status" value="1"/>
</dbReference>
<dbReference type="EC" id="6.2.1.3" evidence="6"/>
<keyword evidence="3" id="KW-1133">Transmembrane helix</keyword>
<proteinExistence type="inferred from homology"/>